<evidence type="ECO:0008006" key="8">
    <source>
        <dbReference type="Google" id="ProtNLM"/>
    </source>
</evidence>
<organism evidence="5">
    <name type="scientific">Eremomyces bilateralis CBS 781.70</name>
    <dbReference type="NCBI Taxonomy" id="1392243"/>
    <lineage>
        <taxon>Eukaryota</taxon>
        <taxon>Fungi</taxon>
        <taxon>Dikarya</taxon>
        <taxon>Ascomycota</taxon>
        <taxon>Pezizomycotina</taxon>
        <taxon>Dothideomycetes</taxon>
        <taxon>Dothideomycetes incertae sedis</taxon>
        <taxon>Eremomycetales</taxon>
        <taxon>Eremomycetaceae</taxon>
        <taxon>Eremomyces</taxon>
    </lineage>
</organism>
<feature type="chain" id="PRO_5044631765" description="Extracellular serine-rich protein" evidence="1">
    <location>
        <begin position="16"/>
        <end position="684"/>
    </location>
</feature>
<evidence type="ECO:0000313" key="6">
    <source>
        <dbReference type="Proteomes" id="UP000504638"/>
    </source>
</evidence>
<reference evidence="5 7" key="1">
    <citation type="submission" date="2020-01" db="EMBL/GenBank/DDBJ databases">
        <authorList>
            <consortium name="DOE Joint Genome Institute"/>
            <person name="Haridas S."/>
            <person name="Albert R."/>
            <person name="Binder M."/>
            <person name="Bloem J."/>
            <person name="Labutti K."/>
            <person name="Salamov A."/>
            <person name="Andreopoulos B."/>
            <person name="Baker S.E."/>
            <person name="Barry K."/>
            <person name="Bills G."/>
            <person name="Bluhm B.H."/>
            <person name="Cannon C."/>
            <person name="Castanera R."/>
            <person name="Culley D.E."/>
            <person name="Daum C."/>
            <person name="Ezra D."/>
            <person name="Gonzalez J.B."/>
            <person name="Henrissat B."/>
            <person name="Kuo A."/>
            <person name="Liang C."/>
            <person name="Lipzen A."/>
            <person name="Lutzoni F."/>
            <person name="Magnuson J."/>
            <person name="Mondo S."/>
            <person name="Nolan M."/>
            <person name="Ohm R."/>
            <person name="Pangilinan J."/>
            <person name="Park H.-J."/>
            <person name="Ramirez L."/>
            <person name="Alfaro M."/>
            <person name="Sun H."/>
            <person name="Tritt A."/>
            <person name="Yoshinaga Y."/>
            <person name="Zwiers L.-H."/>
            <person name="Turgeon B.G."/>
            <person name="Goodwin S.B."/>
            <person name="Spatafora J.W."/>
            <person name="Crous P.W."/>
            <person name="Grigoriev I.V."/>
        </authorList>
    </citation>
    <scope>NUCLEOTIDE SEQUENCE</scope>
    <source>
        <strain evidence="5 7">CBS 781.70</strain>
    </source>
</reference>
<sequence length="684" mass="74614">MLAWLGSILLLGADAAISNKGTILVLARDQGSANSATLGLQGYGIPYQVVLVPQTGVALPQLNSSASAGNYGGILVVSEVSYQYSTGFTSALTTAQWQQLYDYQTNYGVRMVRIDAYPGPDFGTTTALPGAGCCDAGVEQLISFSDLSAFPTANLKSGATMSTQGLWHYPSTITNSSIATEIARFAPSGSFTTTTTAAVINKIGNRQQMVFFISWASDWAVASNFLQHAWIHWMTRGLYVGFRRIYLGTQVDDMFLESDLYRPVGGLFRLRAGDIANHVTWQTQLNNKLPAGSKYFMEIGHNGNGDIEAAVNTPAGGSMCNPPDAIEYDSPPDTPLEFQKPLGTGTNIWPTTPTTYPWSLTCARLDTLENWFQIASNRDAFAHMSHTFTHYELNNATYSDAAKEIQFNKAWMQQIELSSGNKFSSKGLIPPAITGLHNGDAIKAWMDNGITSVVGDNTRPPLRHAVNTFWPRLTTVADNGYAGLWIIPRWATTIYFNCDLPACTLQEWIDTSGGSGGFQNLINDARATNTRYLLGLRHDPYMFHQANLRQIDVPNTDVNGVSSKLSLIQIWVEVITQELTRLTSWPVITLKHDDIATDFINRMTRDKCNPNLIYNYSADGTKIVSVTVSANANSCATKIPVTFPGSVINTNGGISEQIGSDPLTIWTTLSGSTQTFTLTTPIKA</sequence>
<evidence type="ECO:0000259" key="2">
    <source>
        <dbReference type="Pfam" id="PF25115"/>
    </source>
</evidence>
<dbReference type="Proteomes" id="UP000504638">
    <property type="component" value="Unplaced"/>
</dbReference>
<dbReference type="GeneID" id="54416976"/>
<evidence type="ECO:0000313" key="5">
    <source>
        <dbReference type="EMBL" id="KAF1812157.1"/>
    </source>
</evidence>
<proteinExistence type="predicted"/>
<dbReference type="Pfam" id="PF25115">
    <property type="entry name" value="Agd3_CE"/>
    <property type="match status" value="1"/>
</dbReference>
<evidence type="ECO:0000259" key="4">
    <source>
        <dbReference type="Pfam" id="PF25117"/>
    </source>
</evidence>
<feature type="signal peptide" evidence="1">
    <location>
        <begin position="1"/>
        <end position="15"/>
    </location>
</feature>
<evidence type="ECO:0000256" key="1">
    <source>
        <dbReference type="SAM" id="SignalP"/>
    </source>
</evidence>
<dbReference type="InterPro" id="IPR056825">
    <property type="entry name" value="Agd3_C"/>
</dbReference>
<dbReference type="PANTHER" id="PTHR31002">
    <property type="entry name" value="SERIPAUPERIN"/>
    <property type="match status" value="1"/>
</dbReference>
<protein>
    <recommendedName>
        <fullName evidence="8">Extracellular serine-rich protein</fullName>
    </recommendedName>
</protein>
<dbReference type="OrthoDB" id="2113314at2759"/>
<reference evidence="7" key="2">
    <citation type="submission" date="2020-04" db="EMBL/GenBank/DDBJ databases">
        <authorList>
            <consortium name="NCBI Genome Project"/>
        </authorList>
    </citation>
    <scope>NUCLEOTIDE SEQUENCE</scope>
    <source>
        <strain evidence="7">CBS 781.70</strain>
    </source>
</reference>
<dbReference type="Pfam" id="PF25117">
    <property type="entry name" value="Agd3_C"/>
    <property type="match status" value="1"/>
</dbReference>
<dbReference type="InterPro" id="IPR050788">
    <property type="entry name" value="Yeast_SRP1/TIP1_CWP"/>
</dbReference>
<feature type="domain" description="Agd3 CBM87" evidence="3">
    <location>
        <begin position="21"/>
        <end position="233"/>
    </location>
</feature>
<name>A0A6G1G222_9PEZI</name>
<dbReference type="Pfam" id="PF25116">
    <property type="entry name" value="CBM87_Agd3"/>
    <property type="match status" value="1"/>
</dbReference>
<dbReference type="EMBL" id="ML975158">
    <property type="protein sequence ID" value="KAF1812157.1"/>
    <property type="molecule type" value="Genomic_DNA"/>
</dbReference>
<feature type="domain" description="Agd3 deacetylase" evidence="2">
    <location>
        <begin position="247"/>
        <end position="612"/>
    </location>
</feature>
<gene>
    <name evidence="5 7" type="ORF">P152DRAFT_397320</name>
</gene>
<dbReference type="InterPro" id="IPR056826">
    <property type="entry name" value="Agd3_CE"/>
</dbReference>
<evidence type="ECO:0000259" key="3">
    <source>
        <dbReference type="Pfam" id="PF25116"/>
    </source>
</evidence>
<dbReference type="InterPro" id="IPR056827">
    <property type="entry name" value="CBM87_Agd3"/>
</dbReference>
<feature type="domain" description="Agd3 C-terminal" evidence="4">
    <location>
        <begin position="616"/>
        <end position="682"/>
    </location>
</feature>
<dbReference type="PANTHER" id="PTHR31002:SF34">
    <property type="entry name" value="CELL WALL PROTEIN CWP1-RELATED"/>
    <property type="match status" value="1"/>
</dbReference>
<dbReference type="RefSeq" id="XP_033533788.1">
    <property type="nucleotide sequence ID" value="XM_033676406.1"/>
</dbReference>
<dbReference type="AlphaFoldDB" id="A0A6G1G222"/>
<keyword evidence="1" id="KW-0732">Signal</keyword>
<accession>A0A6G1G222</accession>
<reference evidence="7" key="3">
    <citation type="submission" date="2025-04" db="UniProtKB">
        <authorList>
            <consortium name="RefSeq"/>
        </authorList>
    </citation>
    <scope>IDENTIFICATION</scope>
    <source>
        <strain evidence="7">CBS 781.70</strain>
    </source>
</reference>
<evidence type="ECO:0000313" key="7">
    <source>
        <dbReference type="RefSeq" id="XP_033533788.1"/>
    </source>
</evidence>
<keyword evidence="6" id="KW-1185">Reference proteome</keyword>